<dbReference type="InterPro" id="IPR001584">
    <property type="entry name" value="Integrase_cat-core"/>
</dbReference>
<sequence>MTRTLKEATVKKYYYQTHQHLKQHLYDFVSAYNFAKRLKTLKGLTSHEYIVKKWQIQPQKFTINPFQHTAGLYN</sequence>
<protein>
    <recommendedName>
        <fullName evidence="1">Integrase catalytic domain-containing protein</fullName>
    </recommendedName>
</protein>
<dbReference type="EMBL" id="BBVC01000006">
    <property type="protein sequence ID" value="GAO97481.1"/>
    <property type="molecule type" value="Genomic_DNA"/>
</dbReference>
<gene>
    <name evidence="2" type="ORF">Cva_00113</name>
</gene>
<accession>A0A0K8MAG6</accession>
<dbReference type="Pfam" id="PF13333">
    <property type="entry name" value="rve_2"/>
    <property type="match status" value="1"/>
</dbReference>
<organism evidence="2 3">
    <name type="scientific">Caedimonas varicaedens</name>
    <dbReference type="NCBI Taxonomy" id="1629334"/>
    <lineage>
        <taxon>Bacteria</taxon>
        <taxon>Pseudomonadati</taxon>
        <taxon>Pseudomonadota</taxon>
        <taxon>Alphaproteobacteria</taxon>
        <taxon>Holosporales</taxon>
        <taxon>Caedimonadaceae</taxon>
        <taxon>Caedimonas</taxon>
    </lineage>
</organism>
<name>A0A0K8MAG6_9PROT</name>
<comment type="caution">
    <text evidence="2">The sequence shown here is derived from an EMBL/GenBank/DDBJ whole genome shotgun (WGS) entry which is preliminary data.</text>
</comment>
<dbReference type="Proteomes" id="UP000036771">
    <property type="component" value="Unassembled WGS sequence"/>
</dbReference>
<evidence type="ECO:0000313" key="3">
    <source>
        <dbReference type="Proteomes" id="UP000036771"/>
    </source>
</evidence>
<keyword evidence="3" id="KW-1185">Reference proteome</keyword>
<dbReference type="AlphaFoldDB" id="A0A0K8MAG6"/>
<evidence type="ECO:0000313" key="2">
    <source>
        <dbReference type="EMBL" id="GAO97481.1"/>
    </source>
</evidence>
<feature type="domain" description="Integrase catalytic" evidence="1">
    <location>
        <begin position="4"/>
        <end position="49"/>
    </location>
</feature>
<dbReference type="STRING" id="1629334.Cva_00113"/>
<dbReference type="GO" id="GO:0015074">
    <property type="term" value="P:DNA integration"/>
    <property type="evidence" value="ECO:0007669"/>
    <property type="project" value="InterPro"/>
</dbReference>
<reference evidence="2 3" key="1">
    <citation type="submission" date="2015-03" db="EMBL/GenBank/DDBJ databases">
        <title>Caedibacter varicaedens, whole genome shotgun sequence.</title>
        <authorList>
            <person name="Suzuki H."/>
            <person name="Dapper A.L."/>
            <person name="Gibson A.K."/>
            <person name="Jackson C."/>
            <person name="Lee H."/>
            <person name="Pejaver V.R."/>
            <person name="Doak T."/>
            <person name="Lynch M."/>
        </authorList>
    </citation>
    <scope>NUCLEOTIDE SEQUENCE [LARGE SCALE GENOMIC DNA]</scope>
</reference>
<evidence type="ECO:0000259" key="1">
    <source>
        <dbReference type="Pfam" id="PF13333"/>
    </source>
</evidence>
<proteinExistence type="predicted"/>